<organism evidence="2 3">
    <name type="scientific">Maledivibacter halophilus</name>
    <dbReference type="NCBI Taxonomy" id="36842"/>
    <lineage>
        <taxon>Bacteria</taxon>
        <taxon>Bacillati</taxon>
        <taxon>Bacillota</taxon>
        <taxon>Clostridia</taxon>
        <taxon>Peptostreptococcales</taxon>
        <taxon>Caminicellaceae</taxon>
        <taxon>Maledivibacter</taxon>
    </lineage>
</organism>
<keyword evidence="2" id="KW-0969">Cilium</keyword>
<reference evidence="2 3" key="1">
    <citation type="submission" date="2017-02" db="EMBL/GenBank/DDBJ databases">
        <authorList>
            <person name="Peterson S.W."/>
        </authorList>
    </citation>
    <scope>NUCLEOTIDE SEQUENCE [LARGE SCALE GENOMIC DNA]</scope>
    <source>
        <strain evidence="2 3">M1</strain>
    </source>
</reference>
<evidence type="ECO:0000313" key="2">
    <source>
        <dbReference type="EMBL" id="SKC37727.1"/>
    </source>
</evidence>
<sequence>MSKLYLVIGDNDEAYVKGVSDYILNNYSHRFQLRSFTKKEYLLNYLSSDERNIDIFLLCQDWYNDSALKNEANNPILLSEGRIINDSDCQSIKKYQRGDKLVSSIIDCFVESNPNNYYTSWGDKKTKVIAVYSPIGGIGKTSIAVGASMKSAEDNKTVFYLNLENIQSTPNFFECQGSKNLSNILYYIRDKKKNIILKIEGIRCIDSQYNVHYFSPPDNSVDLEETRPEDIRYLIDTLKASNNYNRIFIDMSSIIDGKNISILKASDEIILVIGMDDLSITKTNYLIKELEMISKRSEIDLFKKVSIVLNKYSLDKISQIDKLKLKDNSIKVKIPVMSGTPIGFQKNNGTKSIKNEFGYAIDKLLKSINS</sequence>
<dbReference type="PANTHER" id="PTHR13696">
    <property type="entry name" value="P-LOOP CONTAINING NUCLEOSIDE TRIPHOSPHATE HYDROLASE"/>
    <property type="match status" value="1"/>
</dbReference>
<dbReference type="STRING" id="36842.SAMN02194393_00308"/>
<evidence type="ECO:0000259" key="1">
    <source>
        <dbReference type="Pfam" id="PF13614"/>
    </source>
</evidence>
<protein>
    <submittedName>
        <fullName evidence="2">MinD-like ATPase involved in chromosome partitioning or flagellar assembly</fullName>
    </submittedName>
</protein>
<dbReference type="Gene3D" id="3.40.50.10850">
    <property type="entry name" value="Ntrc-like two-domain protein"/>
    <property type="match status" value="1"/>
</dbReference>
<dbReference type="InterPro" id="IPR025669">
    <property type="entry name" value="AAA_dom"/>
</dbReference>
<feature type="domain" description="AAA" evidence="1">
    <location>
        <begin position="126"/>
        <end position="300"/>
    </location>
</feature>
<dbReference type="RefSeq" id="WP_079488806.1">
    <property type="nucleotide sequence ID" value="NZ_FUZT01000001.1"/>
</dbReference>
<dbReference type="OrthoDB" id="3035369at2"/>
<evidence type="ECO:0000313" key="3">
    <source>
        <dbReference type="Proteomes" id="UP000190285"/>
    </source>
</evidence>
<dbReference type="SUPFAM" id="SSF52540">
    <property type="entry name" value="P-loop containing nucleoside triphosphate hydrolases"/>
    <property type="match status" value="1"/>
</dbReference>
<keyword evidence="2" id="KW-0966">Cell projection</keyword>
<dbReference type="Gene3D" id="3.40.50.300">
    <property type="entry name" value="P-loop containing nucleotide triphosphate hydrolases"/>
    <property type="match status" value="1"/>
</dbReference>
<dbReference type="InterPro" id="IPR027417">
    <property type="entry name" value="P-loop_NTPase"/>
</dbReference>
<dbReference type="Pfam" id="PF13614">
    <property type="entry name" value="AAA_31"/>
    <property type="match status" value="1"/>
</dbReference>
<gene>
    <name evidence="2" type="ORF">SAMN02194393_00308</name>
</gene>
<name>A0A1T5IF04_9FIRM</name>
<dbReference type="InterPro" id="IPR050678">
    <property type="entry name" value="DNA_Partitioning_ATPase"/>
</dbReference>
<dbReference type="AlphaFoldDB" id="A0A1T5IF04"/>
<keyword evidence="3" id="KW-1185">Reference proteome</keyword>
<proteinExistence type="predicted"/>
<accession>A0A1T5IF04</accession>
<dbReference type="PANTHER" id="PTHR13696:SF99">
    <property type="entry name" value="COBYRINIC ACID AC-DIAMIDE SYNTHASE"/>
    <property type="match status" value="1"/>
</dbReference>
<dbReference type="Proteomes" id="UP000190285">
    <property type="component" value="Unassembled WGS sequence"/>
</dbReference>
<dbReference type="EMBL" id="FUZT01000001">
    <property type="protein sequence ID" value="SKC37727.1"/>
    <property type="molecule type" value="Genomic_DNA"/>
</dbReference>
<keyword evidence="2" id="KW-0282">Flagellum</keyword>